<name>A0A1X6P5Z4_PORUM</name>
<evidence type="ECO:0000256" key="6">
    <source>
        <dbReference type="ARBA" id="ARBA00022692"/>
    </source>
</evidence>
<dbReference type="Gene3D" id="1.50.10.150">
    <property type="entry name" value="Voltage-dependent anion channel"/>
    <property type="match status" value="1"/>
</dbReference>
<keyword evidence="11" id="KW-0732">Signal</keyword>
<feature type="chain" id="PRO_5012417145" evidence="11">
    <location>
        <begin position="21"/>
        <end position="242"/>
    </location>
</feature>
<dbReference type="PANTHER" id="PTHR31269:SF2">
    <property type="entry name" value="S-TYPE ANION CHANNEL SLAH3"/>
    <property type="match status" value="1"/>
</dbReference>
<dbReference type="GO" id="GO:0012505">
    <property type="term" value="C:endomembrane system"/>
    <property type="evidence" value="ECO:0007669"/>
    <property type="project" value="UniProtKB-SubCell"/>
</dbReference>
<dbReference type="Pfam" id="PF03595">
    <property type="entry name" value="SLAC1"/>
    <property type="match status" value="1"/>
</dbReference>
<feature type="transmembrane region" description="Helical" evidence="10">
    <location>
        <begin position="30"/>
        <end position="54"/>
    </location>
</feature>
<gene>
    <name evidence="12" type="ORF">BU14_0197s0008</name>
</gene>
<organism evidence="12 13">
    <name type="scientific">Porphyra umbilicalis</name>
    <name type="common">Purple laver</name>
    <name type="synonym">Red alga</name>
    <dbReference type="NCBI Taxonomy" id="2786"/>
    <lineage>
        <taxon>Eukaryota</taxon>
        <taxon>Rhodophyta</taxon>
        <taxon>Bangiophyceae</taxon>
        <taxon>Bangiales</taxon>
        <taxon>Bangiaceae</taxon>
        <taxon>Porphyra</taxon>
    </lineage>
</organism>
<dbReference type="GO" id="GO:0008308">
    <property type="term" value="F:voltage-gated monoatomic anion channel activity"/>
    <property type="evidence" value="ECO:0007669"/>
    <property type="project" value="InterPro"/>
</dbReference>
<dbReference type="PANTHER" id="PTHR31269">
    <property type="entry name" value="S-TYPE ANION CHANNEL SLAH3"/>
    <property type="match status" value="1"/>
</dbReference>
<evidence type="ECO:0000313" key="13">
    <source>
        <dbReference type="Proteomes" id="UP000218209"/>
    </source>
</evidence>
<dbReference type="GO" id="GO:0006873">
    <property type="term" value="P:intracellular monoatomic ion homeostasis"/>
    <property type="evidence" value="ECO:0007669"/>
    <property type="project" value="InterPro"/>
</dbReference>
<dbReference type="InterPro" id="IPR004695">
    <property type="entry name" value="SLAC1/Mae1/Ssu1/TehA"/>
</dbReference>
<evidence type="ECO:0000256" key="5">
    <source>
        <dbReference type="ARBA" id="ARBA00022475"/>
    </source>
</evidence>
<feature type="signal peptide" evidence="11">
    <location>
        <begin position="1"/>
        <end position="20"/>
    </location>
</feature>
<evidence type="ECO:0000256" key="1">
    <source>
        <dbReference type="ARBA" id="ARBA00004127"/>
    </source>
</evidence>
<evidence type="ECO:0000256" key="3">
    <source>
        <dbReference type="ARBA" id="ARBA00007808"/>
    </source>
</evidence>
<evidence type="ECO:0000256" key="11">
    <source>
        <dbReference type="SAM" id="SignalP"/>
    </source>
</evidence>
<keyword evidence="4" id="KW-0813">Transport</keyword>
<keyword evidence="6 10" id="KW-0812">Transmembrane</keyword>
<comment type="subcellular location">
    <subcellularLocation>
        <location evidence="2">Cell membrane</location>
    </subcellularLocation>
    <subcellularLocation>
        <location evidence="1">Endomembrane system</location>
        <topology evidence="1">Multi-pass membrane protein</topology>
    </subcellularLocation>
</comment>
<keyword evidence="9 10" id="KW-0472">Membrane</keyword>
<dbReference type="GO" id="GO:0005886">
    <property type="term" value="C:plasma membrane"/>
    <property type="evidence" value="ECO:0007669"/>
    <property type="project" value="UniProtKB-SubCell"/>
</dbReference>
<dbReference type="OrthoDB" id="1099at2759"/>
<feature type="transmembrane region" description="Helical" evidence="10">
    <location>
        <begin position="61"/>
        <end position="81"/>
    </location>
</feature>
<feature type="transmembrane region" description="Helical" evidence="10">
    <location>
        <begin position="126"/>
        <end position="144"/>
    </location>
</feature>
<dbReference type="AlphaFoldDB" id="A0A1X6P5Z4"/>
<evidence type="ECO:0000313" key="12">
    <source>
        <dbReference type="EMBL" id="OSX76312.1"/>
    </source>
</evidence>
<proteinExistence type="inferred from homology"/>
<feature type="transmembrane region" description="Helical" evidence="10">
    <location>
        <begin position="93"/>
        <end position="114"/>
    </location>
</feature>
<evidence type="ECO:0000256" key="2">
    <source>
        <dbReference type="ARBA" id="ARBA00004236"/>
    </source>
</evidence>
<evidence type="ECO:0000256" key="8">
    <source>
        <dbReference type="ARBA" id="ARBA00023065"/>
    </source>
</evidence>
<evidence type="ECO:0000256" key="10">
    <source>
        <dbReference type="SAM" id="Phobius"/>
    </source>
</evidence>
<evidence type="ECO:0000256" key="7">
    <source>
        <dbReference type="ARBA" id="ARBA00022989"/>
    </source>
</evidence>
<accession>A0A1X6P5Z4</accession>
<reference evidence="12 13" key="1">
    <citation type="submission" date="2017-03" db="EMBL/GenBank/DDBJ databases">
        <title>WGS assembly of Porphyra umbilicalis.</title>
        <authorList>
            <person name="Brawley S.H."/>
            <person name="Blouin N.A."/>
            <person name="Ficko-Blean E."/>
            <person name="Wheeler G.L."/>
            <person name="Lohr M."/>
            <person name="Goodson H.V."/>
            <person name="Jenkins J.W."/>
            <person name="Blaby-Haas C.E."/>
            <person name="Helliwell K.E."/>
            <person name="Chan C."/>
            <person name="Marriage T."/>
            <person name="Bhattacharya D."/>
            <person name="Klein A.S."/>
            <person name="Badis Y."/>
            <person name="Brodie J."/>
            <person name="Cao Y."/>
            <person name="Collen J."/>
            <person name="Dittami S.M."/>
            <person name="Gachon C.M."/>
            <person name="Green B.R."/>
            <person name="Karpowicz S."/>
            <person name="Kim J.W."/>
            <person name="Kudahl U."/>
            <person name="Lin S."/>
            <person name="Michel G."/>
            <person name="Mittag M."/>
            <person name="Olson B.J."/>
            <person name="Pangilinan J."/>
            <person name="Peng Y."/>
            <person name="Qiu H."/>
            <person name="Shu S."/>
            <person name="Singer J.T."/>
            <person name="Smith A.G."/>
            <person name="Sprecher B.N."/>
            <person name="Wagner V."/>
            <person name="Wang W."/>
            <person name="Wang Z.-Y."/>
            <person name="Yan J."/>
            <person name="Yarish C."/>
            <person name="Zoeuner-Riek S."/>
            <person name="Zhuang Y."/>
            <person name="Zou Y."/>
            <person name="Lindquist E.A."/>
            <person name="Grimwood J."/>
            <person name="Barry K."/>
            <person name="Rokhsar D.S."/>
            <person name="Schmutz J."/>
            <person name="Stiller J.W."/>
            <person name="Grossman A.R."/>
            <person name="Prochnik S.E."/>
        </authorList>
    </citation>
    <scope>NUCLEOTIDE SEQUENCE [LARGE SCALE GENOMIC DNA]</scope>
    <source>
        <strain evidence="12">4086291</strain>
    </source>
</reference>
<keyword evidence="7 10" id="KW-1133">Transmembrane helix</keyword>
<comment type="similarity">
    <text evidence="3">Belongs to the SLAC1 S-type anion channel family.</text>
</comment>
<evidence type="ECO:0000256" key="9">
    <source>
        <dbReference type="ARBA" id="ARBA00023136"/>
    </source>
</evidence>
<keyword evidence="5" id="KW-1003">Cell membrane</keyword>
<protein>
    <submittedName>
        <fullName evidence="12">Uncharacterized protein</fullName>
    </submittedName>
</protein>
<evidence type="ECO:0000256" key="4">
    <source>
        <dbReference type="ARBA" id="ARBA00022448"/>
    </source>
</evidence>
<keyword evidence="13" id="KW-1185">Reference proteome</keyword>
<dbReference type="InterPro" id="IPR038665">
    <property type="entry name" value="Voltage-dep_anion_channel_sf"/>
</dbReference>
<dbReference type="Proteomes" id="UP000218209">
    <property type="component" value="Unassembled WGS sequence"/>
</dbReference>
<dbReference type="InterPro" id="IPR030183">
    <property type="entry name" value="SLAC/SLAH"/>
</dbReference>
<dbReference type="EMBL" id="KV918871">
    <property type="protein sequence ID" value="OSX76312.1"/>
    <property type="molecule type" value="Genomic_DNA"/>
</dbReference>
<sequence>MLYFMAVIGFFLLARLAVEAELLEGAYFCFSVGVLFWLQVFTTLFQQLSAVLSLKSERPTLTTFLFLAPPAAALLGWKAIFEFEAAAGRDISINVGRFFFYVDVFMFLLLARLFPQFSQARFNVGAWAAVFPLSTAATAFVSFAHFVGDAFWWVLATGMLVLATFATLFVVILTVRGIVLGELPASPDSLTLYYKFHWDEYPVQPSDFAAAAPRGGRARRWAARQVVKEVASASGPVDALPV</sequence>
<keyword evidence="8" id="KW-0406">Ion transport</keyword>
<feature type="transmembrane region" description="Helical" evidence="10">
    <location>
        <begin position="150"/>
        <end position="175"/>
    </location>
</feature>